<dbReference type="EMBL" id="JAAQQR010000008">
    <property type="protein sequence ID" value="NID06381.1"/>
    <property type="molecule type" value="Genomic_DNA"/>
</dbReference>
<evidence type="ECO:0000313" key="3">
    <source>
        <dbReference type="EMBL" id="NID06381.1"/>
    </source>
</evidence>
<keyword evidence="1" id="KW-0732">Signal</keyword>
<comment type="caution">
    <text evidence="3">The sequence shown here is derived from an EMBL/GenBank/DDBJ whole genome shotgun (WGS) entry which is preliminary data.</text>
</comment>
<evidence type="ECO:0000313" key="4">
    <source>
        <dbReference type="Proteomes" id="UP001429601"/>
    </source>
</evidence>
<keyword evidence="4" id="KW-1185">Reference proteome</keyword>
<reference evidence="3 4" key="1">
    <citation type="journal article" date="2011" name="Curr. Microbiol.">
        <title>Luteibacter jiangsuensis sp. nov.: a methamidophos-degrading bacterium isolated from a methamidophos-manufacturing factory.</title>
        <authorList>
            <person name="Wang L."/>
            <person name="Wang G.L."/>
            <person name="Li S.P."/>
            <person name="Jiang J.D."/>
        </authorList>
    </citation>
    <scope>NUCLEOTIDE SEQUENCE [LARGE SCALE GENOMIC DNA]</scope>
    <source>
        <strain evidence="3 4">CGMCC 1.10133</strain>
    </source>
</reference>
<dbReference type="InterPro" id="IPR001279">
    <property type="entry name" value="Metallo-B-lactamas"/>
</dbReference>
<accession>A0ABX0Q930</accession>
<evidence type="ECO:0000256" key="1">
    <source>
        <dbReference type="SAM" id="SignalP"/>
    </source>
</evidence>
<organism evidence="3 4">
    <name type="scientific">Luteibacter jiangsuensis</name>
    <dbReference type="NCBI Taxonomy" id="637577"/>
    <lineage>
        <taxon>Bacteria</taxon>
        <taxon>Pseudomonadati</taxon>
        <taxon>Pseudomonadota</taxon>
        <taxon>Gammaproteobacteria</taxon>
        <taxon>Lysobacterales</taxon>
        <taxon>Rhodanobacteraceae</taxon>
        <taxon>Luteibacter</taxon>
    </lineage>
</organism>
<dbReference type="Gene3D" id="3.60.15.10">
    <property type="entry name" value="Ribonuclease Z/Hydroxyacylglutathione hydrolase-like"/>
    <property type="match status" value="1"/>
</dbReference>
<dbReference type="InterPro" id="IPR050855">
    <property type="entry name" value="NDM-1-like"/>
</dbReference>
<dbReference type="NCBIfam" id="NF033105">
    <property type="entry name" value="bla_subclass_B3"/>
    <property type="match status" value="1"/>
</dbReference>
<protein>
    <submittedName>
        <fullName evidence="3">Subclass B3 metallo-beta-lactamase</fullName>
    </submittedName>
</protein>
<dbReference type="InterPro" id="IPR036866">
    <property type="entry name" value="RibonucZ/Hydroxyglut_hydro"/>
</dbReference>
<dbReference type="Proteomes" id="UP001429601">
    <property type="component" value="Unassembled WGS sequence"/>
</dbReference>
<proteinExistence type="predicted"/>
<dbReference type="SUPFAM" id="SSF56281">
    <property type="entry name" value="Metallo-hydrolase/oxidoreductase"/>
    <property type="match status" value="1"/>
</dbReference>
<dbReference type="RefSeq" id="WP_167128669.1">
    <property type="nucleotide sequence ID" value="NZ_JAAQQR010000008.1"/>
</dbReference>
<sequence length="263" mass="28173">MRRTLLALAACFALPAFAVDTASWTQPTEPHVIYGNTYYVGMKGVSSVLVTSPQGHVLIDAPLEENVPQIEANIRKLGFRVEDIKVILNSHAHFDHAGGIAGLAKDSGATVRATAAGARELRLGGDDPSDPQHGGVHLFPKVDAVGDIADGTVVKVGPLRLTAHITPGHTAGGTAWTWESCVDNSCKSIAYVDSLTAYSAGTYRYSDHPEFVAAFRKTFDRVAALPCDILVAPHPEQAEGKTCKTYAEAGRKRLDEKLAEEKR</sequence>
<dbReference type="PANTHER" id="PTHR42951">
    <property type="entry name" value="METALLO-BETA-LACTAMASE DOMAIN-CONTAINING"/>
    <property type="match status" value="1"/>
</dbReference>
<name>A0ABX0Q930_9GAMM</name>
<dbReference type="NCBIfam" id="NF012229">
    <property type="entry name" value="bla_class_B_core"/>
    <property type="match status" value="1"/>
</dbReference>
<dbReference type="Pfam" id="PF00753">
    <property type="entry name" value="Lactamase_B"/>
    <property type="match status" value="1"/>
</dbReference>
<feature type="signal peptide" evidence="1">
    <location>
        <begin position="1"/>
        <end position="18"/>
    </location>
</feature>
<dbReference type="PANTHER" id="PTHR42951:SF17">
    <property type="entry name" value="METALLO-BETA-LACTAMASE DOMAIN-CONTAINING PROTEIN"/>
    <property type="match status" value="1"/>
</dbReference>
<feature type="domain" description="Metallo-beta-lactamase" evidence="2">
    <location>
        <begin position="44"/>
        <end position="234"/>
    </location>
</feature>
<gene>
    <name evidence="3" type="primary">bla</name>
    <name evidence="3" type="ORF">HBF26_15915</name>
</gene>
<evidence type="ECO:0000259" key="2">
    <source>
        <dbReference type="SMART" id="SM00849"/>
    </source>
</evidence>
<feature type="chain" id="PRO_5045460742" evidence="1">
    <location>
        <begin position="19"/>
        <end position="263"/>
    </location>
</feature>
<dbReference type="SMART" id="SM00849">
    <property type="entry name" value="Lactamase_B"/>
    <property type="match status" value="1"/>
</dbReference>